<dbReference type="Proteomes" id="UP000019804">
    <property type="component" value="Unassembled WGS sequence"/>
</dbReference>
<reference evidence="3" key="1">
    <citation type="journal article" date="2014" name="Nat. Commun.">
        <title>Genomic adaptations of the halophilic Dead Sea filamentous fungus Eurotium rubrum.</title>
        <authorList>
            <person name="Kis-Papo T."/>
            <person name="Weig A.R."/>
            <person name="Riley R."/>
            <person name="Persoh D."/>
            <person name="Salamov A."/>
            <person name="Sun H."/>
            <person name="Lipzen A."/>
            <person name="Wasser S.P."/>
            <person name="Rambold G."/>
            <person name="Grigoriev I.V."/>
            <person name="Nevo E."/>
        </authorList>
    </citation>
    <scope>NUCLEOTIDE SEQUENCE [LARGE SCALE GENOMIC DNA]</scope>
    <source>
        <strain evidence="3">CBS 135680</strain>
    </source>
</reference>
<dbReference type="EMBL" id="KK088422">
    <property type="protein sequence ID" value="EYE95497.1"/>
    <property type="molecule type" value="Genomic_DNA"/>
</dbReference>
<organism evidence="2 3">
    <name type="scientific">Aspergillus ruber (strain CBS 135680)</name>
    <dbReference type="NCBI Taxonomy" id="1388766"/>
    <lineage>
        <taxon>Eukaryota</taxon>
        <taxon>Fungi</taxon>
        <taxon>Dikarya</taxon>
        <taxon>Ascomycota</taxon>
        <taxon>Pezizomycotina</taxon>
        <taxon>Eurotiomycetes</taxon>
        <taxon>Eurotiomycetidae</taxon>
        <taxon>Eurotiales</taxon>
        <taxon>Aspergillaceae</taxon>
        <taxon>Aspergillus</taxon>
        <taxon>Aspergillus subgen. Aspergillus</taxon>
    </lineage>
</organism>
<keyword evidence="1" id="KW-0812">Transmembrane</keyword>
<evidence type="ECO:0000313" key="3">
    <source>
        <dbReference type="Proteomes" id="UP000019804"/>
    </source>
</evidence>
<keyword evidence="1" id="KW-0472">Membrane</keyword>
<dbReference type="HOGENOM" id="CLU_2775523_0_0_1"/>
<keyword evidence="1" id="KW-1133">Transmembrane helix</keyword>
<evidence type="ECO:0000256" key="1">
    <source>
        <dbReference type="SAM" id="Phobius"/>
    </source>
</evidence>
<dbReference type="RefSeq" id="XP_040639185.1">
    <property type="nucleotide sequence ID" value="XM_040781875.1"/>
</dbReference>
<evidence type="ECO:0000313" key="2">
    <source>
        <dbReference type="EMBL" id="EYE95497.1"/>
    </source>
</evidence>
<protein>
    <submittedName>
        <fullName evidence="2">Uncharacterized protein</fullName>
    </submittedName>
</protein>
<accession>A0A017SEX0</accession>
<proteinExistence type="predicted"/>
<sequence>MVLLVQACRYYHNGKLDLQRTDPGLRWPIDSTGMTWLDRITCTYIVLIVSWIAGFTLCFSCLSYSIDPN</sequence>
<feature type="transmembrane region" description="Helical" evidence="1">
    <location>
        <begin position="44"/>
        <end position="66"/>
    </location>
</feature>
<gene>
    <name evidence="2" type="ORF">EURHEDRAFT_412315</name>
</gene>
<name>A0A017SEX0_ASPRC</name>
<dbReference type="GeneID" id="63696999"/>
<dbReference type="AlphaFoldDB" id="A0A017SEX0"/>
<keyword evidence="3" id="KW-1185">Reference proteome</keyword>